<dbReference type="GO" id="GO:0036503">
    <property type="term" value="P:ERAD pathway"/>
    <property type="evidence" value="ECO:0007669"/>
    <property type="project" value="TreeGrafter"/>
</dbReference>
<dbReference type="RefSeq" id="XP_500599.1">
    <property type="nucleotide sequence ID" value="XM_500599.1"/>
</dbReference>
<evidence type="ECO:0000256" key="3">
    <source>
        <dbReference type="ARBA" id="ARBA00022729"/>
    </source>
</evidence>
<dbReference type="Proteomes" id="UP000256601">
    <property type="component" value="Unassembled WGS sequence"/>
</dbReference>
<dbReference type="eggNOG" id="ENOG502S416">
    <property type="taxonomic scope" value="Eukaryota"/>
</dbReference>
<organism evidence="4 6">
    <name type="scientific">Yarrowia lipolytica</name>
    <name type="common">Candida lipolytica</name>
    <dbReference type="NCBI Taxonomy" id="4952"/>
    <lineage>
        <taxon>Eukaryota</taxon>
        <taxon>Fungi</taxon>
        <taxon>Dikarya</taxon>
        <taxon>Ascomycota</taxon>
        <taxon>Saccharomycotina</taxon>
        <taxon>Dipodascomycetes</taxon>
        <taxon>Dipodascales</taxon>
        <taxon>Dipodascales incertae sedis</taxon>
        <taxon>Yarrowia</taxon>
    </lineage>
</organism>
<dbReference type="PANTHER" id="PTHR38425:SF1">
    <property type="entry name" value="LONG CHRONOLOGICAL LIFESPAN PROTEIN 2"/>
    <property type="match status" value="1"/>
</dbReference>
<reference evidence="4 6" key="1">
    <citation type="journal article" date="2016" name="PLoS ONE">
        <title>Sequence Assembly of Yarrowia lipolytica Strain W29/CLIB89 Shows Transposable Element Diversity.</title>
        <authorList>
            <person name="Magnan C."/>
            <person name="Yu J."/>
            <person name="Chang I."/>
            <person name="Jahn E."/>
            <person name="Kanomata Y."/>
            <person name="Wu J."/>
            <person name="Zeller M."/>
            <person name="Oakes M."/>
            <person name="Baldi P."/>
            <person name="Sandmeyer S."/>
        </authorList>
    </citation>
    <scope>NUCLEOTIDE SEQUENCE [LARGE SCALE GENOMIC DNA]</scope>
    <source>
        <strain evidence="4">CLIB89</strain>
        <strain evidence="6">CLIB89(W29)</strain>
    </source>
</reference>
<dbReference type="KEGG" id="yli:2907381"/>
<dbReference type="EMBL" id="CP017554">
    <property type="protein sequence ID" value="AOW01346.1"/>
    <property type="molecule type" value="Genomic_DNA"/>
</dbReference>
<evidence type="ECO:0000313" key="6">
    <source>
        <dbReference type="Proteomes" id="UP000182444"/>
    </source>
</evidence>
<accession>A0A1H6PIP4</accession>
<dbReference type="Proteomes" id="UP000182444">
    <property type="component" value="Chromosome 1B"/>
</dbReference>
<gene>
    <name evidence="5" type="ORF">B0I71DRAFT_132977</name>
    <name evidence="4" type="ORF">YALI1_B09310g</name>
</gene>
<evidence type="ECO:0000256" key="2">
    <source>
        <dbReference type="ARBA" id="ARBA00018534"/>
    </source>
</evidence>
<evidence type="ECO:0000256" key="1">
    <source>
        <dbReference type="ARBA" id="ARBA00010545"/>
    </source>
</evidence>
<comment type="similarity">
    <text evidence="1">Belongs to the LCL2 family.</text>
</comment>
<dbReference type="OrthoDB" id="2234316at2759"/>
<dbReference type="AlphaFoldDB" id="A0A1H6PIP4"/>
<dbReference type="EMBL" id="KZ859008">
    <property type="protein sequence ID" value="RDW25223.1"/>
    <property type="molecule type" value="Genomic_DNA"/>
</dbReference>
<keyword evidence="3" id="KW-0732">Signal</keyword>
<dbReference type="InterPro" id="IPR034543">
    <property type="entry name" value="LCL2"/>
</dbReference>
<evidence type="ECO:0000313" key="4">
    <source>
        <dbReference type="EMBL" id="AOW01346.1"/>
    </source>
</evidence>
<dbReference type="GeneID" id="2907381"/>
<dbReference type="VEuPathDB" id="FungiDB:YALI0_B07249g"/>
<dbReference type="CDD" id="cd23996">
    <property type="entry name" value="LCL2-like"/>
    <property type="match status" value="1"/>
</dbReference>
<dbReference type="OMA" id="VEESWHN"/>
<dbReference type="VEuPathDB" id="FungiDB:YALI1_B09310g"/>
<sequence>MRPTVILTCAAAAHAQIFGNFFNQMLKKEFAVEESWHNQEYHKVSCDNGHVCPDTLTCVNSPLECPCQFPASEIKCVYPDKSGYVCISKPGDGYDGSDASSKAEDGKRDCAWVNKAFRGEL</sequence>
<name>A0A1H6PIP4_YARLL</name>
<dbReference type="PANTHER" id="PTHR38425">
    <property type="entry name" value="LONG CHRONOLOGICAL LIFESPAN PROTEIN 2"/>
    <property type="match status" value="1"/>
</dbReference>
<protein>
    <recommendedName>
        <fullName evidence="2">Long chronological lifespan protein 2</fullName>
    </recommendedName>
</protein>
<proteinExistence type="inferred from homology"/>
<evidence type="ECO:0000313" key="7">
    <source>
        <dbReference type="Proteomes" id="UP000256601"/>
    </source>
</evidence>
<evidence type="ECO:0000313" key="5">
    <source>
        <dbReference type="EMBL" id="RDW25223.1"/>
    </source>
</evidence>
<reference evidence="5 7" key="2">
    <citation type="submission" date="2018-07" db="EMBL/GenBank/DDBJ databases">
        <title>Draft Genome Assemblies for Five Robust Yarrowia lipolytica Strains Exhibiting High Lipid Production and Pentose Sugar Utilization and Sugar Alcohol Secretion from Undetoxified Lignocellulosic Biomass Hydrolysates.</title>
        <authorList>
            <consortium name="DOE Joint Genome Institute"/>
            <person name="Walker C."/>
            <person name="Ryu S."/>
            <person name="Na H."/>
            <person name="Zane M."/>
            <person name="LaButti K."/>
            <person name="Lipzen A."/>
            <person name="Haridas S."/>
            <person name="Barry K."/>
            <person name="Grigoriev I.V."/>
            <person name="Quarterman J."/>
            <person name="Slininger P."/>
            <person name="Dien B."/>
            <person name="Trinh C.T."/>
        </authorList>
    </citation>
    <scope>NUCLEOTIDE SEQUENCE [LARGE SCALE GENOMIC DNA]</scope>
    <source>
        <strain evidence="5 7">YB392</strain>
    </source>
</reference>